<dbReference type="AlphaFoldDB" id="A0AAV4LKB9"/>
<sequence>MAAKESSFDIVSKVDMQEVDNAVHQAQKEIENRFDFKGSKSSIERSNEEIILVGDDEYKLNAVTDILQTKLVKRGVSLKALEYGKIEPAAGGTVRQTIKIKQGISQEHAKTIVKLVKDSKLKVQASVQGDQVRVSGKSKDELQAVIRMLREADLPIELQFVNYR</sequence>
<comment type="caution">
    <text evidence="4">The sequence shown here is derived from an EMBL/GenBank/DDBJ whole genome shotgun (WGS) entry which is preliminary data.</text>
</comment>
<dbReference type="PANTHER" id="PTHR30476">
    <property type="entry name" value="UPF0234 PROTEIN YAJQ"/>
    <property type="match status" value="1"/>
</dbReference>
<dbReference type="Gene3D" id="3.30.70.860">
    <property type="match status" value="1"/>
</dbReference>
<dbReference type="InterPro" id="IPR036183">
    <property type="entry name" value="YajQ-like_sf"/>
</dbReference>
<reference evidence="4" key="1">
    <citation type="journal article" date="2023" name="Int. J. Syst. Evol. Microbiol.">
        <title>Collibacillus ludicampi gen. nov., sp. nov., a new soil bacterium of the family Alicyclobacillaceae.</title>
        <authorList>
            <person name="Jojima T."/>
            <person name="Ioku Y."/>
            <person name="Fukuta Y."/>
            <person name="Shirasaka N."/>
            <person name="Matsumura Y."/>
            <person name="Mori M."/>
        </authorList>
    </citation>
    <scope>NUCLEOTIDE SEQUENCE</scope>
    <source>
        <strain evidence="4">TP075</strain>
    </source>
</reference>
<dbReference type="InterPro" id="IPR035570">
    <property type="entry name" value="UPF0234_N"/>
</dbReference>
<keyword evidence="5" id="KW-1185">Reference proteome</keyword>
<dbReference type="NCBIfam" id="NF003819">
    <property type="entry name" value="PRK05412.1"/>
    <property type="match status" value="1"/>
</dbReference>
<dbReference type="Gene3D" id="3.30.70.990">
    <property type="entry name" value="YajQ-like, domain 2"/>
    <property type="match status" value="1"/>
</dbReference>
<dbReference type="RefSeq" id="WP_282200807.1">
    <property type="nucleotide sequence ID" value="NZ_BOQE01000001.1"/>
</dbReference>
<dbReference type="GO" id="GO:0000166">
    <property type="term" value="F:nucleotide binding"/>
    <property type="evidence" value="ECO:0007669"/>
    <property type="project" value="UniProtKB-UniRule"/>
</dbReference>
<dbReference type="PANTHER" id="PTHR30476:SF0">
    <property type="entry name" value="UPF0234 PROTEIN YAJQ"/>
    <property type="match status" value="1"/>
</dbReference>
<dbReference type="GO" id="GO:0005829">
    <property type="term" value="C:cytosol"/>
    <property type="evidence" value="ECO:0007669"/>
    <property type="project" value="TreeGrafter"/>
</dbReference>
<comment type="function">
    <text evidence="3">Nucleotide-binding protein.</text>
</comment>
<dbReference type="InterPro" id="IPR007551">
    <property type="entry name" value="YajQ/Smlt4090-like"/>
</dbReference>
<dbReference type="Pfam" id="PF04461">
    <property type="entry name" value="YajQ"/>
    <property type="match status" value="1"/>
</dbReference>
<evidence type="ECO:0000256" key="1">
    <source>
        <dbReference type="ARBA" id="ARBA00022741"/>
    </source>
</evidence>
<dbReference type="EMBL" id="BOQE01000001">
    <property type="protein sequence ID" value="GIM47874.1"/>
    <property type="molecule type" value="Genomic_DNA"/>
</dbReference>
<comment type="similarity">
    <text evidence="2 3">Belongs to the YajQ family.</text>
</comment>
<organism evidence="4 5">
    <name type="scientific">Collibacillus ludicampi</name>
    <dbReference type="NCBI Taxonomy" id="2771369"/>
    <lineage>
        <taxon>Bacteria</taxon>
        <taxon>Bacillati</taxon>
        <taxon>Bacillota</taxon>
        <taxon>Bacilli</taxon>
        <taxon>Bacillales</taxon>
        <taxon>Alicyclobacillaceae</taxon>
        <taxon>Collibacillus</taxon>
    </lineage>
</organism>
<evidence type="ECO:0000313" key="4">
    <source>
        <dbReference type="EMBL" id="GIM47874.1"/>
    </source>
</evidence>
<dbReference type="CDD" id="cd11740">
    <property type="entry name" value="YajQ_like"/>
    <property type="match status" value="1"/>
</dbReference>
<dbReference type="SUPFAM" id="SSF89963">
    <property type="entry name" value="YajQ-like"/>
    <property type="match status" value="2"/>
</dbReference>
<evidence type="ECO:0000313" key="5">
    <source>
        <dbReference type="Proteomes" id="UP001057291"/>
    </source>
</evidence>
<gene>
    <name evidence="4" type="ORF">DNHGIG_34230</name>
</gene>
<dbReference type="HAMAP" id="MF_00632">
    <property type="entry name" value="UPF0234"/>
    <property type="match status" value="1"/>
</dbReference>
<dbReference type="Proteomes" id="UP001057291">
    <property type="component" value="Unassembled WGS sequence"/>
</dbReference>
<keyword evidence="1 3" id="KW-0547">Nucleotide-binding</keyword>
<name>A0AAV4LKB9_9BACL</name>
<accession>A0AAV4LKB9</accession>
<proteinExistence type="inferred from homology"/>
<evidence type="ECO:0000256" key="3">
    <source>
        <dbReference type="HAMAP-Rule" id="MF_00632"/>
    </source>
</evidence>
<dbReference type="InterPro" id="IPR035571">
    <property type="entry name" value="UPF0234-like_C"/>
</dbReference>
<protein>
    <recommendedName>
        <fullName evidence="3">Nucleotide-binding protein DNHGIG_34230</fullName>
    </recommendedName>
</protein>
<evidence type="ECO:0000256" key="2">
    <source>
        <dbReference type="ARBA" id="ARBA00093450"/>
    </source>
</evidence>